<evidence type="ECO:0000256" key="1">
    <source>
        <dbReference type="SAM" id="MobiDB-lite"/>
    </source>
</evidence>
<reference evidence="2" key="2">
    <citation type="journal article" date="2015" name="Data Brief">
        <title>Shoot transcriptome of the giant reed, Arundo donax.</title>
        <authorList>
            <person name="Barrero R.A."/>
            <person name="Guerrero F.D."/>
            <person name="Moolhuijzen P."/>
            <person name="Goolsby J.A."/>
            <person name="Tidwell J."/>
            <person name="Bellgard S.E."/>
            <person name="Bellgard M.I."/>
        </authorList>
    </citation>
    <scope>NUCLEOTIDE SEQUENCE</scope>
    <source>
        <tissue evidence="2">Shoot tissue taken approximately 20 cm above the soil surface</tissue>
    </source>
</reference>
<evidence type="ECO:0000313" key="2">
    <source>
        <dbReference type="EMBL" id="JAD96978.1"/>
    </source>
</evidence>
<dbReference type="EMBL" id="GBRH01200917">
    <property type="protein sequence ID" value="JAD96978.1"/>
    <property type="molecule type" value="Transcribed_RNA"/>
</dbReference>
<organism evidence="2">
    <name type="scientific">Arundo donax</name>
    <name type="common">Giant reed</name>
    <name type="synonym">Donax arundinaceus</name>
    <dbReference type="NCBI Taxonomy" id="35708"/>
    <lineage>
        <taxon>Eukaryota</taxon>
        <taxon>Viridiplantae</taxon>
        <taxon>Streptophyta</taxon>
        <taxon>Embryophyta</taxon>
        <taxon>Tracheophyta</taxon>
        <taxon>Spermatophyta</taxon>
        <taxon>Magnoliopsida</taxon>
        <taxon>Liliopsida</taxon>
        <taxon>Poales</taxon>
        <taxon>Poaceae</taxon>
        <taxon>PACMAD clade</taxon>
        <taxon>Arundinoideae</taxon>
        <taxon>Arundineae</taxon>
        <taxon>Arundo</taxon>
    </lineage>
</organism>
<feature type="region of interest" description="Disordered" evidence="1">
    <location>
        <begin position="1"/>
        <end position="34"/>
    </location>
</feature>
<proteinExistence type="predicted"/>
<reference evidence="2" key="1">
    <citation type="submission" date="2014-09" db="EMBL/GenBank/DDBJ databases">
        <authorList>
            <person name="Magalhaes I.L.F."/>
            <person name="Oliveira U."/>
            <person name="Santos F.R."/>
            <person name="Vidigal T.H.D.A."/>
            <person name="Brescovit A.D."/>
            <person name="Santos A.J."/>
        </authorList>
    </citation>
    <scope>NUCLEOTIDE SEQUENCE</scope>
    <source>
        <tissue evidence="2">Shoot tissue taken approximately 20 cm above the soil surface</tissue>
    </source>
</reference>
<protein>
    <submittedName>
        <fullName evidence="2">Uncharacterized protein</fullName>
    </submittedName>
</protein>
<feature type="compositionally biased region" description="Polar residues" evidence="1">
    <location>
        <begin position="1"/>
        <end position="17"/>
    </location>
</feature>
<sequence length="34" mass="3696">MPPSSSTAASILSCTRKQTPRGINHHHRNDNPIA</sequence>
<name>A0A0A9ED89_ARUDO</name>
<dbReference type="AlphaFoldDB" id="A0A0A9ED89"/>
<accession>A0A0A9ED89</accession>